<protein>
    <submittedName>
        <fullName evidence="3">Hemocyanin_C domain-containing protein</fullName>
    </submittedName>
</protein>
<reference evidence="3" key="1">
    <citation type="submission" date="2017-02" db="UniProtKB">
        <authorList>
            <consortium name="WormBaseParasite"/>
        </authorList>
    </citation>
    <scope>IDENTIFICATION</scope>
</reference>
<dbReference type="AlphaFoldDB" id="A0A0N5BTT7"/>
<keyword evidence="2" id="KW-1185">Reference proteome</keyword>
<keyword evidence="1" id="KW-0732">Signal</keyword>
<proteinExistence type="predicted"/>
<name>A0A0N5BTT7_STREA</name>
<evidence type="ECO:0000313" key="3">
    <source>
        <dbReference type="WBParaSite" id="SPAL_0000926200.1"/>
    </source>
</evidence>
<dbReference type="WBParaSite" id="SPAL_0000926200.1">
    <property type="protein sequence ID" value="SPAL_0000926200.1"/>
    <property type="gene ID" value="SPAL_0000926200"/>
</dbReference>
<evidence type="ECO:0000256" key="1">
    <source>
        <dbReference type="SAM" id="SignalP"/>
    </source>
</evidence>
<evidence type="ECO:0000313" key="2">
    <source>
        <dbReference type="Proteomes" id="UP000046392"/>
    </source>
</evidence>
<dbReference type="Proteomes" id="UP000046392">
    <property type="component" value="Unplaced"/>
</dbReference>
<feature type="chain" id="PRO_5005894847" evidence="1">
    <location>
        <begin position="25"/>
        <end position="79"/>
    </location>
</feature>
<sequence length="79" mass="9362">MKVDKMMCFKILLLVIAVWNTIESKPHYLNYEAIARDLDTFPVIINKNVPMSPREMRFMALFNDELDKLQQNENLAKFL</sequence>
<accession>A0A0N5BTT7</accession>
<feature type="signal peptide" evidence="1">
    <location>
        <begin position="1"/>
        <end position="24"/>
    </location>
</feature>
<organism evidence="2 3">
    <name type="scientific">Strongyloides papillosus</name>
    <name type="common">Intestinal threadworm</name>
    <dbReference type="NCBI Taxonomy" id="174720"/>
    <lineage>
        <taxon>Eukaryota</taxon>
        <taxon>Metazoa</taxon>
        <taxon>Ecdysozoa</taxon>
        <taxon>Nematoda</taxon>
        <taxon>Chromadorea</taxon>
        <taxon>Rhabditida</taxon>
        <taxon>Tylenchina</taxon>
        <taxon>Panagrolaimomorpha</taxon>
        <taxon>Strongyloidoidea</taxon>
        <taxon>Strongyloididae</taxon>
        <taxon>Strongyloides</taxon>
    </lineage>
</organism>